<sequence>MLSSYENYAEDCYDNVSGLGSCNAFIKADIPTKIDTNASCPFGDDICKHEYGNIVFDTGYLDSHLDFGINAPPNERIQFRRVSSCAPIKTDGYRKSYRLPDSNNSYSRYYYGDSHVDYSDDLYTYEYPEINWDTQTSGQDVNAARTDYTIYQSNAFVLNGSYASYADFLPIPALRKMDADLHLMYLSSNMIGYSEEVDDPWFSAHVDKMKWYNPVNSPDAPPDTLYTQDEPVSVLACYVSEQYCNPNLPEETRCSPVGGISESAFLADGLWQNAKHQRMFRWFASIIMASGVTLDVVPGLLGDAALTARHGLQLGHSGPLPDNQWQLEVEHWHRTSLVATQAIIADTAKGISDMHLEPWLVRPNNTEEKHLCNSQKIRNAEYFNFSVFGLAFTLALGSLIIVLSYALEPILGCVQRRRSWDTYARLEWVSNETLQLQRLAHEEVGLVKWEGCAENVPVTEKGEKLAVLDLHDLEHPRLKAPPRTFAGV</sequence>
<gene>
    <name evidence="2" type="ORF">DIS24_g12426</name>
</gene>
<name>A0AA39W9Y6_9PEZI</name>
<protein>
    <recommendedName>
        <fullName evidence="4">Cytochrome p450 protein</fullName>
    </recommendedName>
</protein>
<evidence type="ECO:0008006" key="4">
    <source>
        <dbReference type="Google" id="ProtNLM"/>
    </source>
</evidence>
<dbReference type="EMBL" id="JAUJDW010000268">
    <property type="protein sequence ID" value="KAK0609178.1"/>
    <property type="molecule type" value="Genomic_DNA"/>
</dbReference>
<dbReference type="Proteomes" id="UP001175001">
    <property type="component" value="Unassembled WGS sequence"/>
</dbReference>
<dbReference type="AlphaFoldDB" id="A0AA39W9Y6"/>
<proteinExistence type="predicted"/>
<accession>A0AA39W9Y6</accession>
<keyword evidence="1" id="KW-0812">Transmembrane</keyword>
<keyword evidence="1" id="KW-0472">Membrane</keyword>
<organism evidence="2 3">
    <name type="scientific">Lasiodiplodia hormozganensis</name>
    <dbReference type="NCBI Taxonomy" id="869390"/>
    <lineage>
        <taxon>Eukaryota</taxon>
        <taxon>Fungi</taxon>
        <taxon>Dikarya</taxon>
        <taxon>Ascomycota</taxon>
        <taxon>Pezizomycotina</taxon>
        <taxon>Dothideomycetes</taxon>
        <taxon>Dothideomycetes incertae sedis</taxon>
        <taxon>Botryosphaeriales</taxon>
        <taxon>Botryosphaeriaceae</taxon>
        <taxon>Lasiodiplodia</taxon>
    </lineage>
</organism>
<keyword evidence="1" id="KW-1133">Transmembrane helix</keyword>
<evidence type="ECO:0000256" key="1">
    <source>
        <dbReference type="SAM" id="Phobius"/>
    </source>
</evidence>
<evidence type="ECO:0000313" key="3">
    <source>
        <dbReference type="Proteomes" id="UP001175001"/>
    </source>
</evidence>
<feature type="transmembrane region" description="Helical" evidence="1">
    <location>
        <begin position="382"/>
        <end position="407"/>
    </location>
</feature>
<reference evidence="2" key="1">
    <citation type="submission" date="2023-06" db="EMBL/GenBank/DDBJ databases">
        <title>Multi-omics analyses reveal the molecular pathogenesis toolkit of Lasiodiplodia hormozganensis, a cross-kingdom pathogen.</title>
        <authorList>
            <person name="Felix C."/>
            <person name="Meneses R."/>
            <person name="Goncalves M.F.M."/>
            <person name="Tilleman L."/>
            <person name="Duarte A.S."/>
            <person name="Jorrin-Novo J.V."/>
            <person name="Van De Peer Y."/>
            <person name="Deforce D."/>
            <person name="Van Nieuwerburgh F."/>
            <person name="Esteves A.C."/>
            <person name="Alves A."/>
        </authorList>
    </citation>
    <scope>NUCLEOTIDE SEQUENCE</scope>
    <source>
        <strain evidence="2">CBS 339.90</strain>
    </source>
</reference>
<keyword evidence="3" id="KW-1185">Reference proteome</keyword>
<comment type="caution">
    <text evidence="2">The sequence shown here is derived from an EMBL/GenBank/DDBJ whole genome shotgun (WGS) entry which is preliminary data.</text>
</comment>
<evidence type="ECO:0000313" key="2">
    <source>
        <dbReference type="EMBL" id="KAK0609178.1"/>
    </source>
</evidence>